<dbReference type="RefSeq" id="WP_168673368.1">
    <property type="nucleotide sequence ID" value="NZ_JAAVTK010000006.1"/>
</dbReference>
<accession>A0ABX1HIS0</accession>
<proteinExistence type="predicted"/>
<protein>
    <submittedName>
        <fullName evidence="1">Uncharacterized protein</fullName>
    </submittedName>
</protein>
<sequence>MKFKNYPWVTALFISSCIYMRKPPVIIASPSGLYNLKIELNENAADRAKFHCIRLEVHNQKFELIDTLQTSASNTMKWAVDWWPGKDTIVICSRDIGNQAYYLNAKNKLVAIAAIPNLNRVGEAILEKKYDQ</sequence>
<evidence type="ECO:0000313" key="2">
    <source>
        <dbReference type="Proteomes" id="UP000717634"/>
    </source>
</evidence>
<dbReference type="EMBL" id="JAAVTK010000006">
    <property type="protein sequence ID" value="NKI89740.1"/>
    <property type="molecule type" value="Genomic_DNA"/>
</dbReference>
<reference evidence="1 2" key="1">
    <citation type="submission" date="2020-03" db="EMBL/GenBank/DDBJ databases">
        <title>Genomic Encyclopedia of Type Strains, Phase IV (KMG-V): Genome sequencing to study the core and pangenomes of soil and plant-associated prokaryotes.</title>
        <authorList>
            <person name="Whitman W."/>
        </authorList>
    </citation>
    <scope>NUCLEOTIDE SEQUENCE [LARGE SCALE GENOMIC DNA]</scope>
    <source>
        <strain evidence="1 2">1B</strain>
    </source>
</reference>
<dbReference type="PROSITE" id="PS51257">
    <property type="entry name" value="PROKAR_LIPOPROTEIN"/>
    <property type="match status" value="1"/>
</dbReference>
<comment type="caution">
    <text evidence="1">The sequence shown here is derived from an EMBL/GenBank/DDBJ whole genome shotgun (WGS) entry which is preliminary data.</text>
</comment>
<gene>
    <name evidence="1" type="ORF">HBN54_002339</name>
</gene>
<name>A0ABX1HIS0_9BACT</name>
<dbReference type="Proteomes" id="UP000717634">
    <property type="component" value="Unassembled WGS sequence"/>
</dbReference>
<evidence type="ECO:0000313" key="1">
    <source>
        <dbReference type="EMBL" id="NKI89740.1"/>
    </source>
</evidence>
<keyword evidence="2" id="KW-1185">Reference proteome</keyword>
<organism evidence="1 2">
    <name type="scientific">Hymenobacter artigasi</name>
    <dbReference type="NCBI Taxonomy" id="2719616"/>
    <lineage>
        <taxon>Bacteria</taxon>
        <taxon>Pseudomonadati</taxon>
        <taxon>Bacteroidota</taxon>
        <taxon>Cytophagia</taxon>
        <taxon>Cytophagales</taxon>
        <taxon>Hymenobacteraceae</taxon>
        <taxon>Hymenobacter</taxon>
    </lineage>
</organism>